<name>A0A7W5V0P9_9ACTN</name>
<keyword evidence="2" id="KW-0238">DNA-binding</keyword>
<comment type="caution">
    <text evidence="2">The sequence shown here is derived from an EMBL/GenBank/DDBJ whole genome shotgun (WGS) entry which is preliminary data.</text>
</comment>
<dbReference type="Proteomes" id="UP000579945">
    <property type="component" value="Unassembled WGS sequence"/>
</dbReference>
<dbReference type="InterPro" id="IPR036390">
    <property type="entry name" value="WH_DNA-bd_sf"/>
</dbReference>
<dbReference type="GO" id="GO:0003677">
    <property type="term" value="F:DNA binding"/>
    <property type="evidence" value="ECO:0007669"/>
    <property type="project" value="UniProtKB-KW"/>
</dbReference>
<gene>
    <name evidence="2" type="ORF">FHR33_001346</name>
</gene>
<feature type="domain" description="Transcription regulator PadR N-terminal" evidence="1">
    <location>
        <begin position="59"/>
        <end position="121"/>
    </location>
</feature>
<proteinExistence type="predicted"/>
<protein>
    <submittedName>
        <fullName evidence="2">DNA-binding PadR family transcriptional regulator</fullName>
    </submittedName>
</protein>
<keyword evidence="3" id="KW-1185">Reference proteome</keyword>
<dbReference type="AlphaFoldDB" id="A0A7W5V0P9"/>
<dbReference type="RefSeq" id="WP_344835240.1">
    <property type="nucleotide sequence ID" value="NZ_BAAAXX010000045.1"/>
</dbReference>
<reference evidence="2 3" key="1">
    <citation type="submission" date="2020-08" db="EMBL/GenBank/DDBJ databases">
        <title>Sequencing the genomes of 1000 actinobacteria strains.</title>
        <authorList>
            <person name="Klenk H.-P."/>
        </authorList>
    </citation>
    <scope>NUCLEOTIDE SEQUENCE [LARGE SCALE GENOMIC DNA]</scope>
    <source>
        <strain evidence="2 3">DSM 44320</strain>
    </source>
</reference>
<dbReference type="InterPro" id="IPR005149">
    <property type="entry name" value="Tscrpt_reg_PadR_N"/>
</dbReference>
<dbReference type="Gene3D" id="1.10.10.10">
    <property type="entry name" value="Winged helix-like DNA-binding domain superfamily/Winged helix DNA-binding domain"/>
    <property type="match status" value="1"/>
</dbReference>
<dbReference type="SUPFAM" id="SSF46785">
    <property type="entry name" value="Winged helix' DNA-binding domain"/>
    <property type="match status" value="1"/>
</dbReference>
<evidence type="ECO:0000313" key="3">
    <source>
        <dbReference type="Proteomes" id="UP000579945"/>
    </source>
</evidence>
<sequence>MLGHVLGHGGQVKVTPKTQLRRTRAIPISPSYDKAMAGLERITQPTLDVLEVLIHAFDEDEQIHGWAIMKVTKRAGPTVYKVLDRLEDAQWITGEWEAQRPDQSGPRRRFYRLTGEGARAARVLLTERRPTALKLRPAPGVSPLGGLSHLLDGAR</sequence>
<evidence type="ECO:0000313" key="2">
    <source>
        <dbReference type="EMBL" id="MBB3725486.1"/>
    </source>
</evidence>
<dbReference type="EMBL" id="JACIBV010000001">
    <property type="protein sequence ID" value="MBB3725486.1"/>
    <property type="molecule type" value="Genomic_DNA"/>
</dbReference>
<organism evidence="2 3">
    <name type="scientific">Nonomuraea dietziae</name>
    <dbReference type="NCBI Taxonomy" id="65515"/>
    <lineage>
        <taxon>Bacteria</taxon>
        <taxon>Bacillati</taxon>
        <taxon>Actinomycetota</taxon>
        <taxon>Actinomycetes</taxon>
        <taxon>Streptosporangiales</taxon>
        <taxon>Streptosporangiaceae</taxon>
        <taxon>Nonomuraea</taxon>
    </lineage>
</organism>
<dbReference type="InterPro" id="IPR036388">
    <property type="entry name" value="WH-like_DNA-bd_sf"/>
</dbReference>
<dbReference type="Pfam" id="PF03551">
    <property type="entry name" value="PadR"/>
    <property type="match status" value="1"/>
</dbReference>
<accession>A0A7W5V0P9</accession>
<evidence type="ECO:0000259" key="1">
    <source>
        <dbReference type="Pfam" id="PF03551"/>
    </source>
</evidence>